<dbReference type="InterPro" id="IPR017896">
    <property type="entry name" value="4Fe4S_Fe-S-bd"/>
</dbReference>
<comment type="caution">
    <text evidence="6">The sequence shown here is derived from an EMBL/GenBank/DDBJ whole genome shotgun (WGS) entry which is preliminary data.</text>
</comment>
<accession>A0AAQ1RX79</accession>
<proteinExistence type="predicted"/>
<evidence type="ECO:0000256" key="4">
    <source>
        <dbReference type="ARBA" id="ARBA00023014"/>
    </source>
</evidence>
<evidence type="ECO:0000256" key="3">
    <source>
        <dbReference type="ARBA" id="ARBA00023004"/>
    </source>
</evidence>
<dbReference type="Pfam" id="PF13484">
    <property type="entry name" value="Fer4_16"/>
    <property type="match status" value="1"/>
</dbReference>
<evidence type="ECO:0000256" key="1">
    <source>
        <dbReference type="ARBA" id="ARBA00022485"/>
    </source>
</evidence>
<evidence type="ECO:0000313" key="7">
    <source>
        <dbReference type="Proteomes" id="UP000184089"/>
    </source>
</evidence>
<reference evidence="7" key="1">
    <citation type="submission" date="2016-11" db="EMBL/GenBank/DDBJ databases">
        <authorList>
            <person name="Jaros S."/>
            <person name="Januszkiewicz K."/>
            <person name="Wedrychowicz H."/>
        </authorList>
    </citation>
    <scope>NUCLEOTIDE SEQUENCE [LARGE SCALE GENOMIC DNA]</scope>
    <source>
        <strain evidence="7">DSM 4029</strain>
    </source>
</reference>
<dbReference type="PANTHER" id="PTHR30002:SF4">
    <property type="entry name" value="EPOXYQUEUOSINE REDUCTASE"/>
    <property type="match status" value="1"/>
</dbReference>
<evidence type="ECO:0000259" key="5">
    <source>
        <dbReference type="PROSITE" id="PS51379"/>
    </source>
</evidence>
<dbReference type="GO" id="GO:0008616">
    <property type="term" value="P:tRNA queuosine(34) biosynthetic process"/>
    <property type="evidence" value="ECO:0007669"/>
    <property type="project" value="InterPro"/>
</dbReference>
<dbReference type="SUPFAM" id="SSF46548">
    <property type="entry name" value="alpha-helical ferredoxin"/>
    <property type="match status" value="1"/>
</dbReference>
<dbReference type="PANTHER" id="PTHR30002">
    <property type="entry name" value="EPOXYQUEUOSINE REDUCTASE"/>
    <property type="match status" value="1"/>
</dbReference>
<keyword evidence="3" id="KW-0408">Iron</keyword>
<evidence type="ECO:0000256" key="2">
    <source>
        <dbReference type="ARBA" id="ARBA00022723"/>
    </source>
</evidence>
<keyword evidence="4" id="KW-0411">Iron-sulfur</keyword>
<organism evidence="6 7">
    <name type="scientific">Bittarella massiliensis</name>
    <name type="common">ex Durand et al. 2017</name>
    <dbReference type="NCBI Taxonomy" id="1720313"/>
    <lineage>
        <taxon>Bacteria</taxon>
        <taxon>Bacillati</taxon>
        <taxon>Bacillota</taxon>
        <taxon>Clostridia</taxon>
        <taxon>Eubacteriales</taxon>
        <taxon>Oscillospiraceae</taxon>
        <taxon>Bittarella (ex Durand et al. 2017)</taxon>
    </lineage>
</organism>
<dbReference type="GO" id="GO:0046872">
    <property type="term" value="F:metal ion binding"/>
    <property type="evidence" value="ECO:0007669"/>
    <property type="project" value="UniProtKB-KW"/>
</dbReference>
<dbReference type="AlphaFoldDB" id="A0AAQ1RX79"/>
<dbReference type="InterPro" id="IPR017900">
    <property type="entry name" value="4Fe4S_Fe_S_CS"/>
</dbReference>
<gene>
    <name evidence="6" type="ORF">SAMN05444424_2933</name>
</gene>
<dbReference type="GO" id="GO:0051539">
    <property type="term" value="F:4 iron, 4 sulfur cluster binding"/>
    <property type="evidence" value="ECO:0007669"/>
    <property type="project" value="UniProtKB-KW"/>
</dbReference>
<dbReference type="Proteomes" id="UP000184089">
    <property type="component" value="Unassembled WGS sequence"/>
</dbReference>
<keyword evidence="2" id="KW-0479">Metal-binding</keyword>
<feature type="domain" description="4Fe-4S ferredoxin-type" evidence="5">
    <location>
        <begin position="149"/>
        <end position="178"/>
    </location>
</feature>
<evidence type="ECO:0000313" key="6">
    <source>
        <dbReference type="EMBL" id="SHG66287.1"/>
    </source>
</evidence>
<dbReference type="InterPro" id="IPR004453">
    <property type="entry name" value="QueG"/>
</dbReference>
<dbReference type="PROSITE" id="PS00198">
    <property type="entry name" value="4FE4S_FER_1"/>
    <property type="match status" value="1"/>
</dbReference>
<dbReference type="GO" id="GO:0052693">
    <property type="term" value="F:epoxyqueuosine reductase activity"/>
    <property type="evidence" value="ECO:0007669"/>
    <property type="project" value="TreeGrafter"/>
</dbReference>
<keyword evidence="1" id="KW-0004">4Fe-4S</keyword>
<name>A0AAQ1RX79_9FIRM</name>
<dbReference type="PROSITE" id="PS51379">
    <property type="entry name" value="4FE4S_FER_2"/>
    <property type="match status" value="1"/>
</dbReference>
<protein>
    <submittedName>
        <fullName evidence="6">Epoxyqueuosine reductase QueG (Queuosine biosynthesis)</fullName>
    </submittedName>
</protein>
<dbReference type="EMBL" id="FQVY01000007">
    <property type="protein sequence ID" value="SHG66287.1"/>
    <property type="molecule type" value="Genomic_DNA"/>
</dbReference>
<sequence>MLETAISWLLEEAGLERLPWGVLPYRPELVRPELPCRRASLIPKEAAALAIFAFPYKVEAAFGGNLSCYAAVADYHRVCFSLLQTLCDRLTARWGGVSLPFVDASPFDEVGLAASCGLGVQGDNGLLITLRWGSYVFLGEIVTTLPLPSRSGPDGGDCLHCGRCSRTCPGSCLAGGRVEAANCLSAISQKKGELTPAEAALVKGSPLLWGCDQCQLSCPLNAGAEETFLAPFLEDCLPRVSREEIRPLCKGRAFGFRGPRPLERNWDLQHGKGEGGPSN</sequence>